<gene>
    <name evidence="1" type="ORF">GCM10022246_21080</name>
</gene>
<comment type="caution">
    <text evidence="1">The sequence shown here is derived from an EMBL/GenBank/DDBJ whole genome shotgun (WGS) entry which is preliminary data.</text>
</comment>
<evidence type="ECO:0008006" key="3">
    <source>
        <dbReference type="Google" id="ProtNLM"/>
    </source>
</evidence>
<organism evidence="1 2">
    <name type="scientific">Pedobacter ginsengiterrae</name>
    <dbReference type="NCBI Taxonomy" id="871696"/>
    <lineage>
        <taxon>Bacteria</taxon>
        <taxon>Pseudomonadati</taxon>
        <taxon>Bacteroidota</taxon>
        <taxon>Sphingobacteriia</taxon>
        <taxon>Sphingobacteriales</taxon>
        <taxon>Sphingobacteriaceae</taxon>
        <taxon>Pedobacter</taxon>
    </lineage>
</organism>
<dbReference type="InterPro" id="IPR013784">
    <property type="entry name" value="Carb-bd-like_fold"/>
</dbReference>
<dbReference type="RefSeq" id="WP_344766835.1">
    <property type="nucleotide sequence ID" value="NZ_BAABAK010000010.1"/>
</dbReference>
<dbReference type="EMBL" id="BAABAK010000010">
    <property type="protein sequence ID" value="GAA3968087.1"/>
    <property type="molecule type" value="Genomic_DNA"/>
</dbReference>
<dbReference type="Gene3D" id="2.60.40.1120">
    <property type="entry name" value="Carboxypeptidase-like, regulatory domain"/>
    <property type="match status" value="1"/>
</dbReference>
<dbReference type="Proteomes" id="UP001501081">
    <property type="component" value="Unassembled WGS sequence"/>
</dbReference>
<evidence type="ECO:0000313" key="1">
    <source>
        <dbReference type="EMBL" id="GAA3968087.1"/>
    </source>
</evidence>
<name>A0ABP7PMD9_9SPHI</name>
<dbReference type="Pfam" id="PF13715">
    <property type="entry name" value="CarbopepD_reg_2"/>
    <property type="match status" value="1"/>
</dbReference>
<protein>
    <recommendedName>
        <fullName evidence="3">Carboxypeptidase regulatory-like domain-containing protein</fullName>
    </recommendedName>
</protein>
<dbReference type="SUPFAM" id="SSF49452">
    <property type="entry name" value="Starch-binding domain-like"/>
    <property type="match status" value="1"/>
</dbReference>
<keyword evidence="2" id="KW-1185">Reference proteome</keyword>
<evidence type="ECO:0000313" key="2">
    <source>
        <dbReference type="Proteomes" id="UP001501081"/>
    </source>
</evidence>
<accession>A0ABP7PMD9</accession>
<proteinExistence type="predicted"/>
<reference evidence="2" key="1">
    <citation type="journal article" date="2019" name="Int. J. Syst. Evol. Microbiol.">
        <title>The Global Catalogue of Microorganisms (GCM) 10K type strain sequencing project: providing services to taxonomists for standard genome sequencing and annotation.</title>
        <authorList>
            <consortium name="The Broad Institute Genomics Platform"/>
            <consortium name="The Broad Institute Genome Sequencing Center for Infectious Disease"/>
            <person name="Wu L."/>
            <person name="Ma J."/>
        </authorList>
    </citation>
    <scope>NUCLEOTIDE SEQUENCE [LARGE SCALE GENOMIC DNA]</scope>
    <source>
        <strain evidence="2">JCM 17338</strain>
    </source>
</reference>
<dbReference type="PROSITE" id="PS51257">
    <property type="entry name" value="PROKAR_LIPOPROTEIN"/>
    <property type="match status" value="1"/>
</dbReference>
<sequence length="127" mass="14142">MINNLKNIKSKIALILVASVVISCNPLKYTKSVLSSNADRIIVTGQVIDEDTGLAMPVVVISTIDKLRQTSTDKDGKYTLDITGCSQKLKAAWIGYHHIYTRNLKLKKGDTAVVNFKMKYDMRPLID</sequence>